<keyword evidence="3" id="KW-1185">Reference proteome</keyword>
<feature type="region of interest" description="Disordered" evidence="1">
    <location>
        <begin position="377"/>
        <end position="403"/>
    </location>
</feature>
<evidence type="ECO:0000313" key="2">
    <source>
        <dbReference type="EMBL" id="KIK41650.1"/>
    </source>
</evidence>
<dbReference type="InParanoid" id="A0A0C9ZUV9"/>
<gene>
    <name evidence="2" type="ORF">CY34DRAFT_195721</name>
</gene>
<dbReference type="EMBL" id="KN835262">
    <property type="protein sequence ID" value="KIK41650.1"/>
    <property type="molecule type" value="Genomic_DNA"/>
</dbReference>
<evidence type="ECO:0000313" key="3">
    <source>
        <dbReference type="Proteomes" id="UP000054485"/>
    </source>
</evidence>
<accession>A0A0C9ZUV9</accession>
<feature type="compositionally biased region" description="Basic and acidic residues" evidence="1">
    <location>
        <begin position="79"/>
        <end position="88"/>
    </location>
</feature>
<feature type="region of interest" description="Disordered" evidence="1">
    <location>
        <begin position="184"/>
        <end position="209"/>
    </location>
</feature>
<dbReference type="AlphaFoldDB" id="A0A0C9ZUV9"/>
<dbReference type="HOGENOM" id="CLU_683654_0_0_1"/>
<dbReference type="OrthoDB" id="2665111at2759"/>
<reference evidence="3" key="2">
    <citation type="submission" date="2015-01" db="EMBL/GenBank/DDBJ databases">
        <title>Evolutionary Origins and Diversification of the Mycorrhizal Mutualists.</title>
        <authorList>
            <consortium name="DOE Joint Genome Institute"/>
            <consortium name="Mycorrhizal Genomics Consortium"/>
            <person name="Kohler A."/>
            <person name="Kuo A."/>
            <person name="Nagy L.G."/>
            <person name="Floudas D."/>
            <person name="Copeland A."/>
            <person name="Barry K.W."/>
            <person name="Cichocki N."/>
            <person name="Veneault-Fourrey C."/>
            <person name="LaButti K."/>
            <person name="Lindquist E.A."/>
            <person name="Lipzen A."/>
            <person name="Lundell T."/>
            <person name="Morin E."/>
            <person name="Murat C."/>
            <person name="Riley R."/>
            <person name="Ohm R."/>
            <person name="Sun H."/>
            <person name="Tunlid A."/>
            <person name="Henrissat B."/>
            <person name="Grigoriev I.V."/>
            <person name="Hibbett D.S."/>
            <person name="Martin F."/>
        </authorList>
    </citation>
    <scope>NUCLEOTIDE SEQUENCE [LARGE SCALE GENOMIC DNA]</scope>
    <source>
        <strain evidence="3">UH-Slu-Lm8-n1</strain>
    </source>
</reference>
<evidence type="ECO:0000256" key="1">
    <source>
        <dbReference type="SAM" id="MobiDB-lite"/>
    </source>
</evidence>
<reference evidence="2 3" key="1">
    <citation type="submission" date="2014-04" db="EMBL/GenBank/DDBJ databases">
        <authorList>
            <consortium name="DOE Joint Genome Institute"/>
            <person name="Kuo A."/>
            <person name="Ruytinx J."/>
            <person name="Rineau F."/>
            <person name="Colpaert J."/>
            <person name="Kohler A."/>
            <person name="Nagy L.G."/>
            <person name="Floudas D."/>
            <person name="Copeland A."/>
            <person name="Barry K.W."/>
            <person name="Cichocki N."/>
            <person name="Veneault-Fourrey C."/>
            <person name="LaButti K."/>
            <person name="Lindquist E.A."/>
            <person name="Lipzen A."/>
            <person name="Lundell T."/>
            <person name="Morin E."/>
            <person name="Murat C."/>
            <person name="Sun H."/>
            <person name="Tunlid A."/>
            <person name="Henrissat B."/>
            <person name="Grigoriev I.V."/>
            <person name="Hibbett D.S."/>
            <person name="Martin F."/>
            <person name="Nordberg H.P."/>
            <person name="Cantor M.N."/>
            <person name="Hua S.X."/>
        </authorList>
    </citation>
    <scope>NUCLEOTIDE SEQUENCE [LARGE SCALE GENOMIC DNA]</scope>
    <source>
        <strain evidence="2 3">UH-Slu-Lm8-n1</strain>
    </source>
</reference>
<feature type="region of interest" description="Disordered" evidence="1">
    <location>
        <begin position="74"/>
        <end position="158"/>
    </location>
</feature>
<feature type="compositionally biased region" description="Basic and acidic residues" evidence="1">
    <location>
        <begin position="195"/>
        <end position="207"/>
    </location>
</feature>
<sequence>MVVHTKFFLLKGNVAELQLEDTVKAALGKHINIALVAFILHPSSITLTFTANTYTLPQYFDQYLLVQMTQSTPNACSSHDSKSSDETQKMPNTGMHMGSWRPQPYGVPPNATHGATPPYAPIAPSSGVGAGLPNHAFQAGPDGHLPPPVADASGGNSLPQHPPMPFLYKTFPSAPFPAPPPFVAQASGSSVGKKRAAEDLEERDAKRTKTTFSKIQDDPLFKPVLNQLGQFTGTYVCAKDRMVLYPESYRKHIKTRKHLGYKLVKFECPVCFKTFSRIDSCKRHYFDRLCGRLAAASGRPPPSFLASEASTSSASNTSTISASSTSTNPTPDASSIFASGASTISASDVPATVPAVPFTYAHPNPVFAASMPAIVDSKLGPSQSSETGMVAEPAAADEDEKDD</sequence>
<organism evidence="2 3">
    <name type="scientific">Suillus luteus UH-Slu-Lm8-n1</name>
    <dbReference type="NCBI Taxonomy" id="930992"/>
    <lineage>
        <taxon>Eukaryota</taxon>
        <taxon>Fungi</taxon>
        <taxon>Dikarya</taxon>
        <taxon>Basidiomycota</taxon>
        <taxon>Agaricomycotina</taxon>
        <taxon>Agaricomycetes</taxon>
        <taxon>Agaricomycetidae</taxon>
        <taxon>Boletales</taxon>
        <taxon>Suillineae</taxon>
        <taxon>Suillaceae</taxon>
        <taxon>Suillus</taxon>
    </lineage>
</organism>
<proteinExistence type="predicted"/>
<name>A0A0C9ZUV9_9AGAM</name>
<dbReference type="Proteomes" id="UP000054485">
    <property type="component" value="Unassembled WGS sequence"/>
</dbReference>
<protein>
    <submittedName>
        <fullName evidence="2">Unplaced genomic scaffold CY34scaffold_131, whole genome shotgun sequence</fullName>
    </submittedName>
</protein>